<dbReference type="EMBL" id="CP000851">
    <property type="protein sequence ID" value="ABV85856.1"/>
    <property type="molecule type" value="Genomic_DNA"/>
</dbReference>
<reference evidence="1 2" key="1">
    <citation type="submission" date="2007-10" db="EMBL/GenBank/DDBJ databases">
        <title>Complete sequence of Shewanella pealeana ATCC 700345.</title>
        <authorList>
            <consortium name="US DOE Joint Genome Institute"/>
            <person name="Copeland A."/>
            <person name="Lucas S."/>
            <person name="Lapidus A."/>
            <person name="Barry K."/>
            <person name="Glavina del Rio T."/>
            <person name="Dalin E."/>
            <person name="Tice H."/>
            <person name="Pitluck S."/>
            <person name="Chertkov O."/>
            <person name="Brettin T."/>
            <person name="Bruce D."/>
            <person name="Detter J.C."/>
            <person name="Han C."/>
            <person name="Schmutz J."/>
            <person name="Larimer F."/>
            <person name="Land M."/>
            <person name="Hauser L."/>
            <person name="Kyrpides N."/>
            <person name="Kim E."/>
            <person name="Zhao J.-S.Z."/>
            <person name="Manno D."/>
            <person name="Hawari J."/>
            <person name="Richardson P."/>
        </authorList>
    </citation>
    <scope>NUCLEOTIDE SEQUENCE [LARGE SCALE GENOMIC DNA]</scope>
    <source>
        <strain evidence="2">ATCC 700345 / ANG-SQ1</strain>
    </source>
</reference>
<dbReference type="RefSeq" id="WP_012153794.1">
    <property type="nucleotide sequence ID" value="NC_009901.1"/>
</dbReference>
<dbReference type="AlphaFoldDB" id="A8GZW9"/>
<sequence>MKFQQVATFIVAISVLVGCNSDSSSDIPLPPSYSSINGLASQGGAIKGVVTLKQSDESRVKSISDLQVFEDGKFVISDATELSYPAIVKITGAHGVKATTEYSIILDNTVERINLSPLTRLMIGRIAGVDAEVVYDKFSDYQHLFTDEALEEAQSELDSLLEPLLSVAKLATDTNFLSAVYLADFEHLDSVLSTLSIEYQHDKATLVYLPAKEFRVELAYGESWKNKSFIPAGSDQAQIKLQLGLINQASNTLEQMILLKDDRVAFDNYLAPNAHWFGSDASTLHDIYFDILPEEDNANLKRYRDFVILDSTPAKQQYLLGFTATFEASTQSSISRDQAWFEFVDGELKFLGDDKPFPTSFYAMYKLNVAPAEYNWVPFKTFEWVFETTGFLSSTHCTPDLERGAWQRNSKEFFDKLANLNDAFDGLQYITVESPTSKSIKLDKIFKEPGSSSCHLVDSQNKISGLLDGYKIDLNADVIEKDKEYTVTFVYDSPEKNISKKIFLTQPPEGESAMKSYLAELEEVDGSKDSFKYNWSRQNDFVAEGDLYVYFPAHQGSSHRVNIEAGKTEVAAQLDNDVVQIFHSAFDPYGRVIMNYYVSADDTPLK</sequence>
<dbReference type="OrthoDB" id="6223341at2"/>
<name>A8GZW9_SHEPA</name>
<dbReference type="KEGG" id="spl:Spea_0528"/>
<evidence type="ECO:0000313" key="2">
    <source>
        <dbReference type="Proteomes" id="UP000002608"/>
    </source>
</evidence>
<proteinExistence type="predicted"/>
<evidence type="ECO:0000313" key="1">
    <source>
        <dbReference type="EMBL" id="ABV85856.1"/>
    </source>
</evidence>
<accession>A8GZW9</accession>
<keyword evidence="2" id="KW-1185">Reference proteome</keyword>
<gene>
    <name evidence="1" type="ordered locus">Spea_0528</name>
</gene>
<organism evidence="1 2">
    <name type="scientific">Shewanella pealeana (strain ATCC 700345 / ANG-SQ1)</name>
    <dbReference type="NCBI Taxonomy" id="398579"/>
    <lineage>
        <taxon>Bacteria</taxon>
        <taxon>Pseudomonadati</taxon>
        <taxon>Pseudomonadota</taxon>
        <taxon>Gammaproteobacteria</taxon>
        <taxon>Alteromonadales</taxon>
        <taxon>Shewanellaceae</taxon>
        <taxon>Shewanella</taxon>
    </lineage>
</organism>
<dbReference type="Proteomes" id="UP000002608">
    <property type="component" value="Chromosome"/>
</dbReference>
<evidence type="ECO:0008006" key="3">
    <source>
        <dbReference type="Google" id="ProtNLM"/>
    </source>
</evidence>
<dbReference type="PROSITE" id="PS51257">
    <property type="entry name" value="PROKAR_LIPOPROTEIN"/>
    <property type="match status" value="1"/>
</dbReference>
<dbReference type="eggNOG" id="ENOG503014J">
    <property type="taxonomic scope" value="Bacteria"/>
</dbReference>
<protein>
    <recommendedName>
        <fullName evidence="3">Lipoprotein</fullName>
    </recommendedName>
</protein>
<dbReference type="HOGENOM" id="CLU_450464_0_0_6"/>